<dbReference type="InterPro" id="IPR057116">
    <property type="entry name" value="Pam3_gp32"/>
</dbReference>
<feature type="non-terminal residue" evidence="1">
    <location>
        <position position="100"/>
    </location>
</feature>
<dbReference type="Pfam" id="PF23992">
    <property type="entry name" value="Pam3_gp32"/>
    <property type="match status" value="1"/>
</dbReference>
<accession>A0A0F9E545</accession>
<sequence length="100" mass="11447">MRQVFVVQEQTRWDRELKKSVPRVDISLAEPFGEITVLVDSDIRSHQYGKALAQLNEKLQDFCDDDYLVLTGNPMFIGLAVAVAADFNEGRINFLQWSKT</sequence>
<protein>
    <submittedName>
        <fullName evidence="1">Uncharacterized protein</fullName>
    </submittedName>
</protein>
<gene>
    <name evidence="1" type="ORF">LCGC14_2409380</name>
</gene>
<proteinExistence type="predicted"/>
<name>A0A0F9E545_9ZZZZ</name>
<dbReference type="EMBL" id="LAZR01036369">
    <property type="protein sequence ID" value="KKL25031.1"/>
    <property type="molecule type" value="Genomic_DNA"/>
</dbReference>
<organism evidence="1">
    <name type="scientific">marine sediment metagenome</name>
    <dbReference type="NCBI Taxonomy" id="412755"/>
    <lineage>
        <taxon>unclassified sequences</taxon>
        <taxon>metagenomes</taxon>
        <taxon>ecological metagenomes</taxon>
    </lineage>
</organism>
<reference evidence="1" key="1">
    <citation type="journal article" date="2015" name="Nature">
        <title>Complex archaea that bridge the gap between prokaryotes and eukaryotes.</title>
        <authorList>
            <person name="Spang A."/>
            <person name="Saw J.H."/>
            <person name="Jorgensen S.L."/>
            <person name="Zaremba-Niedzwiedzka K."/>
            <person name="Martijn J."/>
            <person name="Lind A.E."/>
            <person name="van Eijk R."/>
            <person name="Schleper C."/>
            <person name="Guy L."/>
            <person name="Ettema T.J."/>
        </authorList>
    </citation>
    <scope>NUCLEOTIDE SEQUENCE</scope>
</reference>
<evidence type="ECO:0000313" key="1">
    <source>
        <dbReference type="EMBL" id="KKL25031.1"/>
    </source>
</evidence>
<comment type="caution">
    <text evidence="1">The sequence shown here is derived from an EMBL/GenBank/DDBJ whole genome shotgun (WGS) entry which is preliminary data.</text>
</comment>
<dbReference type="AlphaFoldDB" id="A0A0F9E545"/>